<evidence type="ECO:0000256" key="6">
    <source>
        <dbReference type="ARBA" id="ARBA00022842"/>
    </source>
</evidence>
<dbReference type="NCBIfam" id="TIGR01865">
    <property type="entry name" value="cas_Csn1"/>
    <property type="match status" value="1"/>
</dbReference>
<keyword evidence="3 12" id="KW-0479">Metal-binding</keyword>
<comment type="domain">
    <text evidence="12">Has 2 endonuclease domains. The discontinuous RuvC-like domain cleaves the target DNA noncomplementary to crRNA while the HNH nuclease domain cleaves the target DNA complementary to crRNA.</text>
</comment>
<evidence type="ECO:0000256" key="12">
    <source>
        <dbReference type="HAMAP-Rule" id="MF_01480"/>
    </source>
</evidence>
<evidence type="ECO:0000256" key="8">
    <source>
        <dbReference type="ARBA" id="ARBA00023118"/>
    </source>
</evidence>
<evidence type="ECO:0000259" key="14">
    <source>
        <dbReference type="PROSITE" id="PS51749"/>
    </source>
</evidence>
<dbReference type="EC" id="3.1.-.-" evidence="12"/>
<dbReference type="InterPro" id="IPR041383">
    <property type="entry name" value="RuvC_III"/>
</dbReference>
<dbReference type="Pfam" id="PF13395">
    <property type="entry name" value="HNH_4"/>
    <property type="match status" value="1"/>
</dbReference>
<keyword evidence="5 12" id="KW-0378">Hydrolase</keyword>
<dbReference type="AlphaFoldDB" id="A0A9D1SCB4"/>
<dbReference type="InterPro" id="IPR036397">
    <property type="entry name" value="RNaseH_sf"/>
</dbReference>
<feature type="domain" description="HNH Cas9-type" evidence="14">
    <location>
        <begin position="538"/>
        <end position="694"/>
    </location>
</feature>
<feature type="binding site" evidence="12">
    <location>
        <position position="8"/>
    </location>
    <ligand>
        <name>Mg(2+)</name>
        <dbReference type="ChEBI" id="CHEBI:18420"/>
        <label>2</label>
    </ligand>
</feature>
<reference evidence="15" key="1">
    <citation type="submission" date="2020-10" db="EMBL/GenBank/DDBJ databases">
        <authorList>
            <person name="Gilroy R."/>
        </authorList>
    </citation>
    <scope>NUCLEOTIDE SEQUENCE</scope>
    <source>
        <strain evidence="15">CHK158-818</strain>
    </source>
</reference>
<keyword evidence="8 12" id="KW-0051">Antiviral defense</keyword>
<comment type="cofactor">
    <cofactor evidence="1 12">
        <name>Mg(2+)</name>
        <dbReference type="ChEBI" id="CHEBI:18420"/>
    </cofactor>
</comment>
<dbReference type="GO" id="GO:0046872">
    <property type="term" value="F:metal ion binding"/>
    <property type="evidence" value="ECO:0007669"/>
    <property type="project" value="UniProtKB-UniRule"/>
</dbReference>
<dbReference type="GO" id="GO:0016787">
    <property type="term" value="F:hydrolase activity"/>
    <property type="evidence" value="ECO:0007669"/>
    <property type="project" value="UniProtKB-KW"/>
</dbReference>
<dbReference type="InterPro" id="IPR003615">
    <property type="entry name" value="HNH_nuc"/>
</dbReference>
<evidence type="ECO:0000313" key="15">
    <source>
        <dbReference type="EMBL" id="HIU54352.1"/>
    </source>
</evidence>
<dbReference type="GO" id="GO:0003723">
    <property type="term" value="F:RNA binding"/>
    <property type="evidence" value="ECO:0007669"/>
    <property type="project" value="UniProtKB-UniRule"/>
</dbReference>
<dbReference type="HAMAP" id="MF_01480">
    <property type="entry name" value="Cas9"/>
    <property type="match status" value="1"/>
</dbReference>
<keyword evidence="7 12" id="KW-0694">RNA-binding</keyword>
<feature type="active site" description="Proton acceptor for HNH nuclease domain" evidence="12">
    <location>
        <position position="611"/>
    </location>
</feature>
<keyword evidence="10" id="KW-0464">Manganese</keyword>
<evidence type="ECO:0000256" key="2">
    <source>
        <dbReference type="ARBA" id="ARBA00022722"/>
    </source>
</evidence>
<evidence type="ECO:0000256" key="11">
    <source>
        <dbReference type="ARBA" id="ARBA00046380"/>
    </source>
</evidence>
<comment type="function">
    <text evidence="12">CRISPR (clustered regularly interspaced short palindromic repeat) is an adaptive immune system that provides protection against mobile genetic elements (viruses, transposable elements and conjugative plasmids). CRISPR clusters contain spacers, sequences complementary to antecedent mobile elements, and target invading nucleic acids. CRISPR clusters are transcribed and processed into CRISPR RNA (crRNA). In type II CRISPR systems correct processing of pre-crRNA requires a trans-encoded small RNA (tracrRNA), endogenous ribonuclease 3 (rnc) and this protein. The tracrRNA serves as a guide for ribonuclease 3-aided processing of pre-crRNA. Subsequently Cas9/crRNA/tracrRNA endonucleolytically cleaves linear or circular dsDNA target complementary to the spacer; Cas9 is inactive in the absence of the 2 guide RNAs (gRNA). Cas9 recognizes the protospacer adjacent motif (PAM) in the CRISPR repeat sequences to help distinguish self versus nonself, as targets within the bacterial CRISPR locus do not have PAMs. PAM recognition is also required for catalytic activity.</text>
</comment>
<keyword evidence="9 12" id="KW-0238">DNA-binding</keyword>
<feature type="binding site" evidence="12">
    <location>
        <position position="534"/>
    </location>
    <ligand>
        <name>Mg(2+)</name>
        <dbReference type="ChEBI" id="CHEBI:18420"/>
        <label>1</label>
    </ligand>
</feature>
<gene>
    <name evidence="12 15" type="primary">cas9</name>
    <name evidence="15" type="ORF">IAB03_00925</name>
</gene>
<evidence type="ECO:0000256" key="10">
    <source>
        <dbReference type="ARBA" id="ARBA00023211"/>
    </source>
</evidence>
<evidence type="ECO:0000256" key="5">
    <source>
        <dbReference type="ARBA" id="ARBA00022801"/>
    </source>
</evidence>
<feature type="compositionally biased region" description="Basic residues" evidence="13">
    <location>
        <begin position="55"/>
        <end position="65"/>
    </location>
</feature>
<dbReference type="GO" id="GO:0003677">
    <property type="term" value="F:DNA binding"/>
    <property type="evidence" value="ECO:0007669"/>
    <property type="project" value="UniProtKB-UniRule"/>
</dbReference>
<dbReference type="GO" id="GO:0043571">
    <property type="term" value="P:maintenance of CRISPR repeat elements"/>
    <property type="evidence" value="ECO:0007669"/>
    <property type="project" value="UniProtKB-UniRule"/>
</dbReference>
<feature type="binding site" evidence="12">
    <location>
        <position position="534"/>
    </location>
    <ligand>
        <name>Mg(2+)</name>
        <dbReference type="ChEBI" id="CHEBI:18420"/>
        <label>2</label>
    </ligand>
</feature>
<dbReference type="EMBL" id="DVNA01000018">
    <property type="protein sequence ID" value="HIU54352.1"/>
    <property type="molecule type" value="Genomic_DNA"/>
</dbReference>
<comment type="subunit">
    <text evidence="11 12">Monomer. Binds crRNA and tracrRNA.</text>
</comment>
<accession>A0A9D1SCB4</accession>
<dbReference type="GO" id="GO:0004519">
    <property type="term" value="F:endonuclease activity"/>
    <property type="evidence" value="ECO:0007669"/>
    <property type="project" value="UniProtKB-UniRule"/>
</dbReference>
<evidence type="ECO:0000313" key="16">
    <source>
        <dbReference type="Proteomes" id="UP000824112"/>
    </source>
</evidence>
<keyword evidence="6 12" id="KW-0460">Magnesium</keyword>
<name>A0A9D1SCB4_9BACT</name>
<feature type="region of interest" description="Disordered" evidence="13">
    <location>
        <begin position="46"/>
        <end position="69"/>
    </location>
</feature>
<protein>
    <recommendedName>
        <fullName evidence="12">CRISPR-associated endonuclease Cas9</fullName>
        <ecNumber evidence="12">3.1.-.-</ecNumber>
    </recommendedName>
</protein>
<dbReference type="PROSITE" id="PS51749">
    <property type="entry name" value="HNH_CAS9"/>
    <property type="match status" value="1"/>
</dbReference>
<comment type="caution">
    <text evidence="15">The sequence shown here is derived from an EMBL/GenBank/DDBJ whole genome shotgun (WGS) entry which is preliminary data.</text>
</comment>
<feature type="region of interest" description="Disordered" evidence="13">
    <location>
        <begin position="538"/>
        <end position="557"/>
    </location>
</feature>
<feature type="binding site" evidence="12">
    <location>
        <position position="785"/>
    </location>
    <ligand>
        <name>Mg(2+)</name>
        <dbReference type="ChEBI" id="CHEBI:18420"/>
        <label>2</label>
    </ligand>
</feature>
<feature type="binding site" evidence="12">
    <location>
        <position position="530"/>
    </location>
    <ligand>
        <name>Mg(2+)</name>
        <dbReference type="ChEBI" id="CHEBI:18420"/>
        <label>1</label>
    </ligand>
</feature>
<proteinExistence type="inferred from homology"/>
<dbReference type="Proteomes" id="UP000824112">
    <property type="component" value="Unassembled WGS sequence"/>
</dbReference>
<evidence type="ECO:0000256" key="1">
    <source>
        <dbReference type="ARBA" id="ARBA00001946"/>
    </source>
</evidence>
<keyword evidence="4 12" id="KW-0255">Endonuclease</keyword>
<keyword evidence="2 12" id="KW-0540">Nuclease</keyword>
<reference evidence="15" key="2">
    <citation type="journal article" date="2021" name="PeerJ">
        <title>Extensive microbial diversity within the chicken gut microbiome revealed by metagenomics and culture.</title>
        <authorList>
            <person name="Gilroy R."/>
            <person name="Ravi A."/>
            <person name="Getino M."/>
            <person name="Pursley I."/>
            <person name="Horton D.L."/>
            <person name="Alikhan N.F."/>
            <person name="Baker D."/>
            <person name="Gharbi K."/>
            <person name="Hall N."/>
            <person name="Watson M."/>
            <person name="Adriaenssens E.M."/>
            <person name="Foster-Nyarko E."/>
            <person name="Jarju S."/>
            <person name="Secka A."/>
            <person name="Antonio M."/>
            <person name="Oren A."/>
            <person name="Chaudhuri R.R."/>
            <person name="La Ragione R."/>
            <person name="Hildebrand F."/>
            <person name="Pallen M.J."/>
        </authorList>
    </citation>
    <scope>NUCLEOTIDE SEQUENCE</scope>
    <source>
        <strain evidence="15">CHK158-818</strain>
    </source>
</reference>
<dbReference type="Pfam" id="PF18541">
    <property type="entry name" value="RuvC_III"/>
    <property type="match status" value="1"/>
</dbReference>
<sequence length="1176" mass="136221">MRTILGLDLGVASIGWAVVKEEETDMRIEALGSRIIPLSSDEKQEFSSGNAISKNAKRTQKRTQRKGYDRYQQRRENLTKLLRKLDMLPDEELIKLSAIQLWQLRAKSVQEKISLPELGRVLYHLNQKRGYRSSRKDDAETDKKQTEYVKEVNNRYDELKQTGKTIGAFFYEQLTADSFFRCKDWVYPRKAYIEEFNRILACQKAYYPAILTEDIIDTLRNKIIYYQRNLKSCKHLVALCDFEKREYVNPAGKTVQSGPKVAPRSSPLFQYCKLWESINNLSANIKNKKNDSLYITAEQKQQIFHFMDTHEKLKLSDLYKILGISKADGWRGGKAIGNGLPGNTTKCALAKALKGHPEAEQWLQFSLKIEQTSTVNTETGEVVRIVTDDFEQEPLYRLWHTVYSISDEQELKNTLKKQFGISDPETLDRLCRIDFVKSGYGNKSSRAMRRIIPYLQEGFLYSEACLCAGFNHSSTLSAQENQLRPLVEKLPLLAKNELRQPVVEKILNQMIHVVNAAIDAYGPFDEIRVELARELKQSKEERNETDQQMRKNRRENDAKAKRIQEEYALTPTRSRIQKFKLWEESQHKCMYCNSPVNVSDFLSGYDVEIEHILPKALFFDDSFSNKVCSCKKCNGEKGALTAYDYMASKGDAVLADYIERVNRHYAEKHISKTKLERLLTPGNKIPDDFIERQLRESQYIARKALEILQTVCRNVTATSGSVTDFLRRQWGWDEVLHRLNFNRYRELDPENELNFIVPVERKHKNNLFTELRIKDWSKRNDHRHHAIDALTIACTKQGYIQRLNNLMAYRDQNFKPEDVQGEEYQSRKTNLQRYIQAQPHPSFAEVSAAADRILVSFKAGKRVATFGKRYIYSKGKRILAQDHIVVPRGALCEESLYGSIKRYQKNKKGETVLAQQSVIKYPIESIVKDISNAVEKKKSIDSVLNSIVDNRIRNVIRQRIEAYQGNVKKAFAEPLYSDKDAKNAIRSVRCFTGLTAIVPLRYDSSGEPVGYVKPGNNHHVAIYTDREGKYREQVVTFWEAVERKKYGIPAVITRPAAVWDNLPDNLPETCMASLPDATWTFQQSLQQNEMFILGIDEEMYQYAIDQQDYALLNKYLYRVQKIACSYYVFRYHAETTTDETSKDLKVKKFYRVQSLKAFTSLNPHKVRISLLGKIVI</sequence>
<dbReference type="Gene3D" id="3.30.420.10">
    <property type="entry name" value="Ribonuclease H-like superfamily/Ribonuclease H"/>
    <property type="match status" value="2"/>
</dbReference>
<evidence type="ECO:0000256" key="9">
    <source>
        <dbReference type="ARBA" id="ARBA00023125"/>
    </source>
</evidence>
<dbReference type="GO" id="GO:0051607">
    <property type="term" value="P:defense response to virus"/>
    <property type="evidence" value="ECO:0007669"/>
    <property type="project" value="UniProtKB-UniRule"/>
</dbReference>
<organism evidence="15 16">
    <name type="scientific">Candidatus Gallibacteroides avistercoris</name>
    <dbReference type="NCBI Taxonomy" id="2840833"/>
    <lineage>
        <taxon>Bacteria</taxon>
        <taxon>Pseudomonadati</taxon>
        <taxon>Bacteroidota</taxon>
        <taxon>Bacteroidia</taxon>
        <taxon>Bacteroidales</taxon>
        <taxon>Bacteroidaceae</taxon>
        <taxon>Bacteroidaceae incertae sedis</taxon>
        <taxon>Candidatus Gallibacteroides</taxon>
    </lineage>
</organism>
<evidence type="ECO:0000256" key="4">
    <source>
        <dbReference type="ARBA" id="ARBA00022759"/>
    </source>
</evidence>
<dbReference type="InterPro" id="IPR033114">
    <property type="entry name" value="HNH_CAS9"/>
</dbReference>
<dbReference type="Gene3D" id="1.10.30.50">
    <property type="match status" value="1"/>
</dbReference>
<evidence type="ECO:0000256" key="3">
    <source>
        <dbReference type="ARBA" id="ARBA00022723"/>
    </source>
</evidence>
<evidence type="ECO:0000256" key="13">
    <source>
        <dbReference type="SAM" id="MobiDB-lite"/>
    </source>
</evidence>
<evidence type="ECO:0000256" key="7">
    <source>
        <dbReference type="ARBA" id="ARBA00022884"/>
    </source>
</evidence>
<dbReference type="SMART" id="SM00507">
    <property type="entry name" value="HNHc"/>
    <property type="match status" value="1"/>
</dbReference>
<feature type="active site" description="For RuvC-like nuclease domain" evidence="12">
    <location>
        <position position="8"/>
    </location>
</feature>
<feature type="binding site" evidence="12">
    <location>
        <position position="8"/>
    </location>
    <ligand>
        <name>Mg(2+)</name>
        <dbReference type="ChEBI" id="CHEBI:18420"/>
        <label>1</label>
    </ligand>
</feature>
<dbReference type="InterPro" id="IPR028629">
    <property type="entry name" value="Cas9"/>
</dbReference>
<comment type="similarity">
    <text evidence="12">Belongs to the CRISPR-associated Cas9 family.</text>
</comment>